<comment type="caution">
    <text evidence="2">The sequence shown here is derived from an EMBL/GenBank/DDBJ whole genome shotgun (WGS) entry which is preliminary data.</text>
</comment>
<proteinExistence type="predicted"/>
<sequence>MNKTLFSIAIGCLLASNVFGQNTVKTQTVTLSINNILELDFDNTTQNLGFTFATASDFEDGKTNLSAAGLKVRSNKAWNVSVKANTANFVTSGTGDLNVAASTLSVRKNGSTAAIPLSTTDQTLTTGAKGGFGLNTFQIDYIAKPGYISPAVYTLGVTFTVTAP</sequence>
<protein>
    <recommendedName>
        <fullName evidence="4">Lipid/polyisoprenoid-binding YceI-like domain-containing protein</fullName>
    </recommendedName>
</protein>
<evidence type="ECO:0008006" key="4">
    <source>
        <dbReference type="Google" id="ProtNLM"/>
    </source>
</evidence>
<accession>A0ABV7Z303</accession>
<dbReference type="Proteomes" id="UP001595616">
    <property type="component" value="Unassembled WGS sequence"/>
</dbReference>
<reference evidence="3" key="1">
    <citation type="journal article" date="2019" name="Int. J. Syst. Evol. Microbiol.">
        <title>The Global Catalogue of Microorganisms (GCM) 10K type strain sequencing project: providing services to taxonomists for standard genome sequencing and annotation.</title>
        <authorList>
            <consortium name="The Broad Institute Genomics Platform"/>
            <consortium name="The Broad Institute Genome Sequencing Center for Infectious Disease"/>
            <person name="Wu L."/>
            <person name="Ma J."/>
        </authorList>
    </citation>
    <scope>NUCLEOTIDE SEQUENCE [LARGE SCALE GENOMIC DNA]</scope>
    <source>
        <strain evidence="3">CECT 7956</strain>
    </source>
</reference>
<dbReference type="EMBL" id="JBHRYQ010000001">
    <property type="protein sequence ID" value="MFC3812860.1"/>
    <property type="molecule type" value="Genomic_DNA"/>
</dbReference>
<keyword evidence="3" id="KW-1185">Reference proteome</keyword>
<evidence type="ECO:0000256" key="1">
    <source>
        <dbReference type="SAM" id="SignalP"/>
    </source>
</evidence>
<dbReference type="RefSeq" id="WP_379839766.1">
    <property type="nucleotide sequence ID" value="NZ_JBHRYQ010000001.1"/>
</dbReference>
<organism evidence="2 3">
    <name type="scientific">Lacihabitans lacunae</name>
    <dbReference type="NCBI Taxonomy" id="1028214"/>
    <lineage>
        <taxon>Bacteria</taxon>
        <taxon>Pseudomonadati</taxon>
        <taxon>Bacteroidota</taxon>
        <taxon>Cytophagia</taxon>
        <taxon>Cytophagales</taxon>
        <taxon>Leadbetterellaceae</taxon>
        <taxon>Lacihabitans</taxon>
    </lineage>
</organism>
<feature type="chain" id="PRO_5045101843" description="Lipid/polyisoprenoid-binding YceI-like domain-containing protein" evidence="1">
    <location>
        <begin position="21"/>
        <end position="164"/>
    </location>
</feature>
<gene>
    <name evidence="2" type="ORF">ACFOOI_19510</name>
</gene>
<evidence type="ECO:0000313" key="3">
    <source>
        <dbReference type="Proteomes" id="UP001595616"/>
    </source>
</evidence>
<name>A0ABV7Z303_9BACT</name>
<evidence type="ECO:0000313" key="2">
    <source>
        <dbReference type="EMBL" id="MFC3812860.1"/>
    </source>
</evidence>
<feature type="signal peptide" evidence="1">
    <location>
        <begin position="1"/>
        <end position="20"/>
    </location>
</feature>
<keyword evidence="1" id="KW-0732">Signal</keyword>